<dbReference type="Pfam" id="PF20684">
    <property type="entry name" value="Fung_rhodopsin"/>
    <property type="match status" value="1"/>
</dbReference>
<comment type="similarity">
    <text evidence="5">Belongs to the SAT4 family.</text>
</comment>
<dbReference type="GeneID" id="98177972"/>
<keyword evidence="3 7" id="KW-1133">Transmembrane helix</keyword>
<feature type="transmembrane region" description="Helical" evidence="7">
    <location>
        <begin position="12"/>
        <end position="33"/>
    </location>
</feature>
<reference evidence="9 10" key="1">
    <citation type="submission" date="2024-09" db="EMBL/GenBank/DDBJ databases">
        <title>Itraconazole resistance in Madurella fahalii resulting from another homologue of gene encoding cytochrome P450 14-alpha sterol demethylase (CYP51).</title>
        <authorList>
            <person name="Yoshioka I."/>
            <person name="Fahal A.H."/>
            <person name="Kaneko S."/>
            <person name="Yaguchi T."/>
        </authorList>
    </citation>
    <scope>NUCLEOTIDE SEQUENCE [LARGE SCALE GENOMIC DNA]</scope>
    <source>
        <strain evidence="9 10">IFM 68171</strain>
    </source>
</reference>
<feature type="transmembrane region" description="Helical" evidence="7">
    <location>
        <begin position="93"/>
        <end position="115"/>
    </location>
</feature>
<dbReference type="InterPro" id="IPR052337">
    <property type="entry name" value="SAT4-like"/>
</dbReference>
<dbReference type="PANTHER" id="PTHR33048:SF47">
    <property type="entry name" value="INTEGRAL MEMBRANE PROTEIN-RELATED"/>
    <property type="match status" value="1"/>
</dbReference>
<protein>
    <submittedName>
        <fullName evidence="9">Rhodopsin domain-containing protein</fullName>
    </submittedName>
</protein>
<evidence type="ECO:0000256" key="3">
    <source>
        <dbReference type="ARBA" id="ARBA00022989"/>
    </source>
</evidence>
<evidence type="ECO:0000256" key="7">
    <source>
        <dbReference type="SAM" id="Phobius"/>
    </source>
</evidence>
<feature type="transmembrane region" description="Helical" evidence="7">
    <location>
        <begin position="127"/>
        <end position="149"/>
    </location>
</feature>
<feature type="transmembrane region" description="Helical" evidence="7">
    <location>
        <begin position="207"/>
        <end position="227"/>
    </location>
</feature>
<comment type="subcellular location">
    <subcellularLocation>
        <location evidence="1">Membrane</location>
        <topology evidence="1">Multi-pass membrane protein</topology>
    </subcellularLocation>
</comment>
<organism evidence="9 10">
    <name type="scientific">Madurella fahalii</name>
    <dbReference type="NCBI Taxonomy" id="1157608"/>
    <lineage>
        <taxon>Eukaryota</taxon>
        <taxon>Fungi</taxon>
        <taxon>Dikarya</taxon>
        <taxon>Ascomycota</taxon>
        <taxon>Pezizomycotina</taxon>
        <taxon>Sordariomycetes</taxon>
        <taxon>Sordariomycetidae</taxon>
        <taxon>Sordariales</taxon>
        <taxon>Sordariales incertae sedis</taxon>
        <taxon>Madurella</taxon>
    </lineage>
</organism>
<keyword evidence="10" id="KW-1185">Reference proteome</keyword>
<feature type="transmembrane region" description="Helical" evidence="7">
    <location>
        <begin position="45"/>
        <end position="66"/>
    </location>
</feature>
<sequence length="351" mass="39162">MASNSEYAGYRLEILVSIFTPVQVAAVVIRFYSRTLTVRPYTADDWLVIASLLSQFVMAASILASVKLNAIGDQAESIVETDPAASTRFYQFLVFWSVWYLATFSLPKLAICLLYRRLFPQRAVSIIMWLTAIVLVATVIAGLIANLAACRPFDAHWAHPEVQRTHCIDKVPLFLWVNFPNIVTDIVMLILPLPIVWKLRISFQLKVALTTTFLIGSTGLAASILRFRSFADNNSAVELLTWTLLEPGIYLISACLLMCRPLLDKFSRKFGWTNNRHSEPYASSNPHKLRRSVEDGDVHDSTTALESNTTTEGALGQLSGNNYNSSNNIIVTTNINQSWEGPSVPTSDLDR</sequence>
<evidence type="ECO:0000256" key="1">
    <source>
        <dbReference type="ARBA" id="ARBA00004141"/>
    </source>
</evidence>
<accession>A0ABQ0GGX6</accession>
<dbReference type="InterPro" id="IPR049326">
    <property type="entry name" value="Rhodopsin_dom_fungi"/>
</dbReference>
<dbReference type="EMBL" id="BAAFSV010000004">
    <property type="protein sequence ID" value="GAB1317019.1"/>
    <property type="molecule type" value="Genomic_DNA"/>
</dbReference>
<feature type="transmembrane region" description="Helical" evidence="7">
    <location>
        <begin position="173"/>
        <end position="195"/>
    </location>
</feature>
<feature type="domain" description="Rhodopsin" evidence="8">
    <location>
        <begin position="29"/>
        <end position="264"/>
    </location>
</feature>
<feature type="transmembrane region" description="Helical" evidence="7">
    <location>
        <begin position="239"/>
        <end position="259"/>
    </location>
</feature>
<evidence type="ECO:0000256" key="2">
    <source>
        <dbReference type="ARBA" id="ARBA00022692"/>
    </source>
</evidence>
<keyword evidence="4 7" id="KW-0472">Membrane</keyword>
<name>A0ABQ0GGX6_9PEZI</name>
<evidence type="ECO:0000256" key="6">
    <source>
        <dbReference type="SAM" id="MobiDB-lite"/>
    </source>
</evidence>
<keyword evidence="2 7" id="KW-0812">Transmembrane</keyword>
<dbReference type="RefSeq" id="XP_070918750.1">
    <property type="nucleotide sequence ID" value="XM_071062649.1"/>
</dbReference>
<feature type="compositionally biased region" description="Basic and acidic residues" evidence="6">
    <location>
        <begin position="291"/>
        <end position="300"/>
    </location>
</feature>
<evidence type="ECO:0000313" key="9">
    <source>
        <dbReference type="EMBL" id="GAB1317019.1"/>
    </source>
</evidence>
<evidence type="ECO:0000256" key="4">
    <source>
        <dbReference type="ARBA" id="ARBA00023136"/>
    </source>
</evidence>
<evidence type="ECO:0000313" key="10">
    <source>
        <dbReference type="Proteomes" id="UP001628179"/>
    </source>
</evidence>
<feature type="compositionally biased region" description="Polar residues" evidence="6">
    <location>
        <begin position="301"/>
        <end position="312"/>
    </location>
</feature>
<gene>
    <name evidence="9" type="ORF">MFIFM68171_07229</name>
</gene>
<feature type="region of interest" description="Disordered" evidence="6">
    <location>
        <begin position="280"/>
        <end position="318"/>
    </location>
</feature>
<dbReference type="PANTHER" id="PTHR33048">
    <property type="entry name" value="PTH11-LIKE INTEGRAL MEMBRANE PROTEIN (AFU_ORTHOLOGUE AFUA_5G11245)"/>
    <property type="match status" value="1"/>
</dbReference>
<evidence type="ECO:0000256" key="5">
    <source>
        <dbReference type="ARBA" id="ARBA00038359"/>
    </source>
</evidence>
<proteinExistence type="inferred from homology"/>
<comment type="caution">
    <text evidence="9">The sequence shown here is derived from an EMBL/GenBank/DDBJ whole genome shotgun (WGS) entry which is preliminary data.</text>
</comment>
<dbReference type="Proteomes" id="UP001628179">
    <property type="component" value="Unassembled WGS sequence"/>
</dbReference>
<evidence type="ECO:0000259" key="8">
    <source>
        <dbReference type="Pfam" id="PF20684"/>
    </source>
</evidence>